<name>A0A0L6Z5L4_9CLOT</name>
<dbReference type="PROSITE" id="PS50112">
    <property type="entry name" value="PAS"/>
    <property type="match status" value="2"/>
</dbReference>
<dbReference type="SMART" id="SM00382">
    <property type="entry name" value="AAA"/>
    <property type="match status" value="1"/>
</dbReference>
<protein>
    <submittedName>
        <fullName evidence="7">Nitrogen fixation protein VnfA</fullName>
    </submittedName>
</protein>
<evidence type="ECO:0000313" key="8">
    <source>
        <dbReference type="Proteomes" id="UP000037043"/>
    </source>
</evidence>
<dbReference type="PANTHER" id="PTHR32071">
    <property type="entry name" value="TRANSCRIPTIONAL REGULATORY PROTEIN"/>
    <property type="match status" value="1"/>
</dbReference>
<keyword evidence="4" id="KW-0804">Transcription</keyword>
<dbReference type="Gene3D" id="3.40.50.300">
    <property type="entry name" value="P-loop containing nucleotide triphosphate hydrolases"/>
    <property type="match status" value="1"/>
</dbReference>
<accession>A0A0L6Z5L4</accession>
<dbReference type="GO" id="GO:0006355">
    <property type="term" value="P:regulation of DNA-templated transcription"/>
    <property type="evidence" value="ECO:0007669"/>
    <property type="project" value="InterPro"/>
</dbReference>
<dbReference type="CDD" id="cd00130">
    <property type="entry name" value="PAS"/>
    <property type="match status" value="2"/>
</dbReference>
<evidence type="ECO:0000256" key="2">
    <source>
        <dbReference type="ARBA" id="ARBA00022840"/>
    </source>
</evidence>
<dbReference type="PANTHER" id="PTHR32071:SF57">
    <property type="entry name" value="C4-DICARBOXYLATE TRANSPORT TRANSCRIPTIONAL REGULATORY PROTEIN DCTD"/>
    <property type="match status" value="1"/>
</dbReference>
<dbReference type="PROSITE" id="PS50045">
    <property type="entry name" value="SIGMA54_INTERACT_4"/>
    <property type="match status" value="1"/>
</dbReference>
<dbReference type="STRING" id="36844.SAMN04488501_101359"/>
<feature type="domain" description="PAS" evidence="6">
    <location>
        <begin position="126"/>
        <end position="177"/>
    </location>
</feature>
<dbReference type="InterPro" id="IPR025943">
    <property type="entry name" value="Sigma_54_int_dom_ATP-bd_2"/>
</dbReference>
<dbReference type="GO" id="GO:0005524">
    <property type="term" value="F:ATP binding"/>
    <property type="evidence" value="ECO:0007669"/>
    <property type="project" value="UniProtKB-KW"/>
</dbReference>
<evidence type="ECO:0000259" key="5">
    <source>
        <dbReference type="PROSITE" id="PS50045"/>
    </source>
</evidence>
<dbReference type="InterPro" id="IPR002078">
    <property type="entry name" value="Sigma_54_int"/>
</dbReference>
<dbReference type="InterPro" id="IPR025662">
    <property type="entry name" value="Sigma_54_int_dom_ATP-bd_1"/>
</dbReference>
<dbReference type="PATRIC" id="fig|1121318.3.peg.3135"/>
<evidence type="ECO:0000259" key="6">
    <source>
        <dbReference type="PROSITE" id="PS50112"/>
    </source>
</evidence>
<dbReference type="Gene3D" id="1.10.8.60">
    <property type="match status" value="1"/>
</dbReference>
<dbReference type="InterPro" id="IPR013767">
    <property type="entry name" value="PAS_fold"/>
</dbReference>
<dbReference type="SUPFAM" id="SSF52540">
    <property type="entry name" value="P-loop containing nucleoside triphosphate hydrolases"/>
    <property type="match status" value="1"/>
</dbReference>
<dbReference type="PROSITE" id="PS00676">
    <property type="entry name" value="SIGMA54_INTERACT_2"/>
    <property type="match status" value="1"/>
</dbReference>
<dbReference type="Proteomes" id="UP000037043">
    <property type="component" value="Unassembled WGS sequence"/>
</dbReference>
<keyword evidence="3" id="KW-0805">Transcription regulation</keyword>
<dbReference type="AlphaFoldDB" id="A0A0L6Z5L4"/>
<dbReference type="InterPro" id="IPR035965">
    <property type="entry name" value="PAS-like_dom_sf"/>
</dbReference>
<gene>
    <name evidence="7" type="primary">vnfA</name>
    <name evidence="7" type="ORF">CLHOM_31190</name>
</gene>
<dbReference type="SUPFAM" id="SSF55785">
    <property type="entry name" value="PYP-like sensor domain (PAS domain)"/>
    <property type="match status" value="2"/>
</dbReference>
<keyword evidence="2" id="KW-0067">ATP-binding</keyword>
<evidence type="ECO:0000256" key="4">
    <source>
        <dbReference type="ARBA" id="ARBA00023163"/>
    </source>
</evidence>
<dbReference type="FunFam" id="3.40.50.300:FF:000006">
    <property type="entry name" value="DNA-binding transcriptional regulator NtrC"/>
    <property type="match status" value="1"/>
</dbReference>
<dbReference type="InterPro" id="IPR000014">
    <property type="entry name" value="PAS"/>
</dbReference>
<feature type="domain" description="PAS" evidence="6">
    <location>
        <begin position="9"/>
        <end position="62"/>
    </location>
</feature>
<dbReference type="InterPro" id="IPR003593">
    <property type="entry name" value="AAA+_ATPase"/>
</dbReference>
<evidence type="ECO:0000313" key="7">
    <source>
        <dbReference type="EMBL" id="KOA18241.1"/>
    </source>
</evidence>
<dbReference type="InterPro" id="IPR009057">
    <property type="entry name" value="Homeodomain-like_sf"/>
</dbReference>
<dbReference type="InterPro" id="IPR027417">
    <property type="entry name" value="P-loop_NTPase"/>
</dbReference>
<proteinExistence type="predicted"/>
<dbReference type="InterPro" id="IPR058031">
    <property type="entry name" value="AAA_lid_NorR"/>
</dbReference>
<sequence length="573" mass="64378">MKNRLIDCEYENVQALLNNINVGIISINTDGIVTGINKASNKIFGLKAKEVQGQFIEDVLPELELLNAIESGNESRNINFNYKNKNLCVDKVLIRNDAEVLGAMAIVYDETAVMNLTKQLEEERHLGEVLNTVLEIVYDGIVVVDKNGYITMLSKAYMEFLELDKEDVIGKHVTEVIENSRMHIVARKGIPETAQLQKIKGRYMIATRIPIIKDGKVEGAVGKVLFRNIKDFNSLYNKISKIEKEVHHYKGDAKETNSAIYSFDNIIGNSAKLEEAKSIGKKAALTNSNVLLIGESGTGKELFAHAIHLASDRTYGNFVKVNCAAIPTDLLESELFGYERGSFTGAKKEGKIGKFELADGGTIFLDEIGDMPLHMQAKLLRVLQEKEVERIGAIVTKQIDIRVIAATNRNLEEMIKAGEFREDLYYRLNVVTINIPPLRERPEDVVTLSSYLIDKICKKLDKSVKGIDNKAMEYMKNYKWEGNVRQLENVIERAINLVEYGKEIKPEHLPHNIVGKGIIHNVEKLDEVLNKAEKEAIISALNAFNGNKSKVAKALEISRTTLYEKMTKHNITE</sequence>
<dbReference type="Gene3D" id="3.30.450.20">
    <property type="entry name" value="PAS domain"/>
    <property type="match status" value="2"/>
</dbReference>
<evidence type="ECO:0000256" key="3">
    <source>
        <dbReference type="ARBA" id="ARBA00023015"/>
    </source>
</evidence>
<dbReference type="Pfam" id="PF00158">
    <property type="entry name" value="Sigma54_activat"/>
    <property type="match status" value="1"/>
</dbReference>
<dbReference type="Pfam" id="PF02954">
    <property type="entry name" value="HTH_8"/>
    <property type="match status" value="1"/>
</dbReference>
<dbReference type="InterPro" id="IPR002197">
    <property type="entry name" value="HTH_Fis"/>
</dbReference>
<keyword evidence="1" id="KW-0547">Nucleotide-binding</keyword>
<dbReference type="NCBIfam" id="TIGR00229">
    <property type="entry name" value="sensory_box"/>
    <property type="match status" value="2"/>
</dbReference>
<reference evidence="8" key="1">
    <citation type="submission" date="2015-08" db="EMBL/GenBank/DDBJ databases">
        <title>Genome sequence of the strict anaerobe Clostridium homopropionicum LuHBu1 (DSM 5847T).</title>
        <authorList>
            <person name="Poehlein A."/>
            <person name="Beck M."/>
            <person name="Schiel-Bengelsdorf B."/>
            <person name="Bengelsdorf F.R."/>
            <person name="Daniel R."/>
            <person name="Duerre P."/>
        </authorList>
    </citation>
    <scope>NUCLEOTIDE SEQUENCE [LARGE SCALE GENOMIC DNA]</scope>
    <source>
        <strain evidence="8">DSM 5847</strain>
    </source>
</reference>
<keyword evidence="8" id="KW-1185">Reference proteome</keyword>
<evidence type="ECO:0000256" key="1">
    <source>
        <dbReference type="ARBA" id="ARBA00022741"/>
    </source>
</evidence>
<organism evidence="7 8">
    <name type="scientific">Clostridium homopropionicum DSM 5847</name>
    <dbReference type="NCBI Taxonomy" id="1121318"/>
    <lineage>
        <taxon>Bacteria</taxon>
        <taxon>Bacillati</taxon>
        <taxon>Bacillota</taxon>
        <taxon>Clostridia</taxon>
        <taxon>Eubacteriales</taxon>
        <taxon>Clostridiaceae</taxon>
        <taxon>Clostridium</taxon>
    </lineage>
</organism>
<dbReference type="EMBL" id="LHUR01000042">
    <property type="protein sequence ID" value="KOA18241.1"/>
    <property type="molecule type" value="Genomic_DNA"/>
</dbReference>
<dbReference type="PRINTS" id="PR01590">
    <property type="entry name" value="HTHFIS"/>
</dbReference>
<dbReference type="Gene3D" id="1.10.10.60">
    <property type="entry name" value="Homeodomain-like"/>
    <property type="match status" value="1"/>
</dbReference>
<dbReference type="GO" id="GO:0043565">
    <property type="term" value="F:sequence-specific DNA binding"/>
    <property type="evidence" value="ECO:0007669"/>
    <property type="project" value="InterPro"/>
</dbReference>
<dbReference type="Pfam" id="PF25601">
    <property type="entry name" value="AAA_lid_14"/>
    <property type="match status" value="1"/>
</dbReference>
<dbReference type="SMART" id="SM00091">
    <property type="entry name" value="PAS"/>
    <property type="match status" value="2"/>
</dbReference>
<dbReference type="CDD" id="cd00009">
    <property type="entry name" value="AAA"/>
    <property type="match status" value="1"/>
</dbReference>
<dbReference type="PROSITE" id="PS00675">
    <property type="entry name" value="SIGMA54_INTERACT_1"/>
    <property type="match status" value="1"/>
</dbReference>
<comment type="caution">
    <text evidence="7">The sequence shown here is derived from an EMBL/GenBank/DDBJ whole genome shotgun (WGS) entry which is preliminary data.</text>
</comment>
<feature type="domain" description="Sigma-54 factor interaction" evidence="5">
    <location>
        <begin position="266"/>
        <end position="496"/>
    </location>
</feature>
<dbReference type="SUPFAM" id="SSF46689">
    <property type="entry name" value="Homeodomain-like"/>
    <property type="match status" value="1"/>
</dbReference>
<dbReference type="Pfam" id="PF00989">
    <property type="entry name" value="PAS"/>
    <property type="match status" value="2"/>
</dbReference>